<gene>
    <name evidence="1" type="ORF">HNQ65_004237</name>
</gene>
<evidence type="ECO:0000313" key="2">
    <source>
        <dbReference type="Proteomes" id="UP000590740"/>
    </source>
</evidence>
<accession>A0A7W7YEN1</accession>
<dbReference type="Pfam" id="PF09720">
    <property type="entry name" value="Unstab_antitox"/>
    <property type="match status" value="1"/>
</dbReference>
<proteinExistence type="predicted"/>
<reference evidence="1 2" key="1">
    <citation type="submission" date="2020-08" db="EMBL/GenBank/DDBJ databases">
        <title>Genomic Encyclopedia of Type Strains, Phase IV (KMG-IV): sequencing the most valuable type-strain genomes for metagenomic binning, comparative biology and taxonomic classification.</title>
        <authorList>
            <person name="Goeker M."/>
        </authorList>
    </citation>
    <scope>NUCLEOTIDE SEQUENCE [LARGE SCALE GENOMIC DNA]</scope>
    <source>
        <strain evidence="1 2">DSM 12252</strain>
    </source>
</reference>
<comment type="caution">
    <text evidence="1">The sequence shown here is derived from an EMBL/GenBank/DDBJ whole genome shotgun (WGS) entry which is preliminary data.</text>
</comment>
<protein>
    <submittedName>
        <fullName evidence="1">Uncharacterized protein</fullName>
    </submittedName>
</protein>
<dbReference type="AlphaFoldDB" id="A0A7W7YEN1"/>
<dbReference type="RefSeq" id="WP_184342624.1">
    <property type="nucleotide sequence ID" value="NZ_JACHIG010000010.1"/>
</dbReference>
<dbReference type="EMBL" id="JACHIG010000010">
    <property type="protein sequence ID" value="MBB5034632.1"/>
    <property type="molecule type" value="Genomic_DNA"/>
</dbReference>
<sequence>MSEHDDETSGKTEWEAEIDARVKEIQEGRVKLVSADEAIARVRSRLAARRAGLSYAGCSYVPLGGA</sequence>
<name>A0A7W7YEN1_9BACT</name>
<evidence type="ECO:0000313" key="1">
    <source>
        <dbReference type="EMBL" id="MBB5034632.1"/>
    </source>
</evidence>
<dbReference type="Proteomes" id="UP000590740">
    <property type="component" value="Unassembled WGS sequence"/>
</dbReference>
<organism evidence="1 2">
    <name type="scientific">Prosthecobacter vanneervenii</name>
    <dbReference type="NCBI Taxonomy" id="48466"/>
    <lineage>
        <taxon>Bacteria</taxon>
        <taxon>Pseudomonadati</taxon>
        <taxon>Verrucomicrobiota</taxon>
        <taxon>Verrucomicrobiia</taxon>
        <taxon>Verrucomicrobiales</taxon>
        <taxon>Verrucomicrobiaceae</taxon>
        <taxon>Prosthecobacter</taxon>
    </lineage>
</organism>
<keyword evidence="2" id="KW-1185">Reference proteome</keyword>
<dbReference type="InterPro" id="IPR013406">
    <property type="entry name" value="CHP02574_addiction_mod"/>
</dbReference>